<evidence type="ECO:0000256" key="9">
    <source>
        <dbReference type="SAM" id="Phobius"/>
    </source>
</evidence>
<dbReference type="AlphaFoldDB" id="A0A645JTN4"/>
<evidence type="ECO:0000256" key="7">
    <source>
        <dbReference type="ARBA" id="ARBA00022989"/>
    </source>
</evidence>
<feature type="transmembrane region" description="Helical" evidence="9">
    <location>
        <begin position="12"/>
        <end position="30"/>
    </location>
</feature>
<evidence type="ECO:0000256" key="8">
    <source>
        <dbReference type="ARBA" id="ARBA00023136"/>
    </source>
</evidence>
<protein>
    <submittedName>
        <fullName evidence="10">Electron transport complex subunit RsxD</fullName>
    </submittedName>
</protein>
<dbReference type="GO" id="GO:0005886">
    <property type="term" value="C:plasma membrane"/>
    <property type="evidence" value="ECO:0007669"/>
    <property type="project" value="TreeGrafter"/>
</dbReference>
<dbReference type="GO" id="GO:0055085">
    <property type="term" value="P:transmembrane transport"/>
    <property type="evidence" value="ECO:0007669"/>
    <property type="project" value="InterPro"/>
</dbReference>
<keyword evidence="6" id="KW-1278">Translocase</keyword>
<comment type="caution">
    <text evidence="10">The sequence shown here is derived from an EMBL/GenBank/DDBJ whole genome shotgun (WGS) entry which is preliminary data.</text>
</comment>
<keyword evidence="8 9" id="KW-0472">Membrane</keyword>
<name>A0A645JTN4_9ZZZZ</name>
<organism evidence="10">
    <name type="scientific">bioreactor metagenome</name>
    <dbReference type="NCBI Taxonomy" id="1076179"/>
    <lineage>
        <taxon>unclassified sequences</taxon>
        <taxon>metagenomes</taxon>
        <taxon>ecological metagenomes</taxon>
    </lineage>
</organism>
<dbReference type="PANTHER" id="PTHR30578:SF0">
    <property type="entry name" value="ION-TRANSLOCATING OXIDOREDUCTASE COMPLEX SUBUNIT D"/>
    <property type="match status" value="1"/>
</dbReference>
<dbReference type="InterPro" id="IPR004338">
    <property type="entry name" value="NqrB/RnfD"/>
</dbReference>
<evidence type="ECO:0000256" key="2">
    <source>
        <dbReference type="ARBA" id="ARBA00022553"/>
    </source>
</evidence>
<evidence type="ECO:0000256" key="1">
    <source>
        <dbReference type="ARBA" id="ARBA00022448"/>
    </source>
</evidence>
<dbReference type="PANTHER" id="PTHR30578">
    <property type="entry name" value="ELECTRON TRANSPORT COMPLEX PROTEIN RNFD"/>
    <property type="match status" value="1"/>
</dbReference>
<evidence type="ECO:0000256" key="4">
    <source>
        <dbReference type="ARBA" id="ARBA00022643"/>
    </source>
</evidence>
<keyword evidence="2" id="KW-0597">Phosphoprotein</keyword>
<keyword evidence="5 9" id="KW-0812">Transmembrane</keyword>
<keyword evidence="4" id="KW-0288">FMN</keyword>
<evidence type="ECO:0000256" key="3">
    <source>
        <dbReference type="ARBA" id="ARBA00022630"/>
    </source>
</evidence>
<keyword evidence="1" id="KW-0813">Transport</keyword>
<feature type="transmembrane region" description="Helical" evidence="9">
    <location>
        <begin position="42"/>
        <end position="60"/>
    </location>
</feature>
<keyword evidence="3" id="KW-0285">Flavoprotein</keyword>
<evidence type="ECO:0000313" key="10">
    <source>
        <dbReference type="EMBL" id="MPN62643.1"/>
    </source>
</evidence>
<evidence type="ECO:0000256" key="5">
    <source>
        <dbReference type="ARBA" id="ARBA00022692"/>
    </source>
</evidence>
<accession>A0A645JTN4</accession>
<dbReference type="EMBL" id="VSSQ01140937">
    <property type="protein sequence ID" value="MPN62643.1"/>
    <property type="molecule type" value="Genomic_DNA"/>
</dbReference>
<dbReference type="Pfam" id="PF03116">
    <property type="entry name" value="NQR2_RnfD_RnfE"/>
    <property type="match status" value="1"/>
</dbReference>
<evidence type="ECO:0000256" key="6">
    <source>
        <dbReference type="ARBA" id="ARBA00022967"/>
    </source>
</evidence>
<keyword evidence="7 9" id="KW-1133">Transmembrane helix</keyword>
<proteinExistence type="predicted"/>
<sequence length="103" mass="11093">MLVAGKGDFNFVAYELLAGGLLLGAFFMATDYTTSPINFKGKIIFGIGCGIITAFIRLFGSLPEGVSFSIIIMNILVPHIDNLTTPKPFGSENEKHKKEAHAS</sequence>
<reference evidence="10" key="1">
    <citation type="submission" date="2019-08" db="EMBL/GenBank/DDBJ databases">
        <authorList>
            <person name="Kucharzyk K."/>
            <person name="Murdoch R.W."/>
            <person name="Higgins S."/>
            <person name="Loffler F."/>
        </authorList>
    </citation>
    <scope>NUCLEOTIDE SEQUENCE</scope>
</reference>
<gene>
    <name evidence="10" type="primary">rsxD_33</name>
    <name evidence="10" type="ORF">SDC9_210395</name>
</gene>